<dbReference type="SUPFAM" id="SSF52172">
    <property type="entry name" value="CheY-like"/>
    <property type="match status" value="1"/>
</dbReference>
<protein>
    <submittedName>
        <fullName evidence="4">LytR/AlgR family response regulator transcription factor</fullName>
    </submittedName>
</protein>
<sequence>MLNKYNCLVVDDETLAQELLKSHIAQIPEFNLIATCHTAVEAMSVLKSNPIDILFLDIQMPNLTGLDFLRSLENPPLTIFTTAYSEYAVEGFELNATDYLLKPISFNRFFKTANKVLNILNKQSSLTQNNAVHNYLFVKSDGKAIKLKFADILFIESLEKYVRFYTSTQKVITLMSLTKLESLLPTNFMRIHKSYIVNLEKIVSVEGNRVHIENNYTANISKTIKPELMKRLDGFGLL</sequence>
<dbReference type="InterPro" id="IPR046947">
    <property type="entry name" value="LytR-like"/>
</dbReference>
<keyword evidence="1" id="KW-0597">Phosphoprotein</keyword>
<evidence type="ECO:0000313" key="4">
    <source>
        <dbReference type="EMBL" id="MFD0964863.1"/>
    </source>
</evidence>
<dbReference type="PROSITE" id="PS50110">
    <property type="entry name" value="RESPONSE_REGULATORY"/>
    <property type="match status" value="1"/>
</dbReference>
<dbReference type="Gene3D" id="3.40.50.2300">
    <property type="match status" value="1"/>
</dbReference>
<feature type="domain" description="Response regulatory" evidence="2">
    <location>
        <begin position="6"/>
        <end position="117"/>
    </location>
</feature>
<reference evidence="5" key="1">
    <citation type="journal article" date="2019" name="Int. J. Syst. Evol. Microbiol.">
        <title>The Global Catalogue of Microorganisms (GCM) 10K type strain sequencing project: providing services to taxonomists for standard genome sequencing and annotation.</title>
        <authorList>
            <consortium name="The Broad Institute Genomics Platform"/>
            <consortium name="The Broad Institute Genome Sequencing Center for Infectious Disease"/>
            <person name="Wu L."/>
            <person name="Ma J."/>
        </authorList>
    </citation>
    <scope>NUCLEOTIDE SEQUENCE [LARGE SCALE GENOMIC DNA]</scope>
    <source>
        <strain evidence="5">CCUG 62114</strain>
    </source>
</reference>
<proteinExistence type="predicted"/>
<dbReference type="SMART" id="SM00448">
    <property type="entry name" value="REC"/>
    <property type="match status" value="1"/>
</dbReference>
<dbReference type="PROSITE" id="PS50930">
    <property type="entry name" value="HTH_LYTTR"/>
    <property type="match status" value="1"/>
</dbReference>
<feature type="modified residue" description="4-aspartylphosphate" evidence="1">
    <location>
        <position position="57"/>
    </location>
</feature>
<dbReference type="Gene3D" id="2.40.50.1020">
    <property type="entry name" value="LytTr DNA-binding domain"/>
    <property type="match status" value="1"/>
</dbReference>
<evidence type="ECO:0000259" key="3">
    <source>
        <dbReference type="PROSITE" id="PS50930"/>
    </source>
</evidence>
<gene>
    <name evidence="4" type="ORF">ACFQ1O_12680</name>
</gene>
<dbReference type="RefSeq" id="WP_377716425.1">
    <property type="nucleotide sequence ID" value="NZ_JBHTJM010000010.1"/>
</dbReference>
<evidence type="ECO:0000259" key="2">
    <source>
        <dbReference type="PROSITE" id="PS50110"/>
    </source>
</evidence>
<dbReference type="InterPro" id="IPR001789">
    <property type="entry name" value="Sig_transdc_resp-reg_receiver"/>
</dbReference>
<dbReference type="Proteomes" id="UP001596997">
    <property type="component" value="Unassembled WGS sequence"/>
</dbReference>
<accession>A0ABW3I4T9</accession>
<organism evidence="4 5">
    <name type="scientific">Pseudofulvibacter geojedonensis</name>
    <dbReference type="NCBI Taxonomy" id="1123758"/>
    <lineage>
        <taxon>Bacteria</taxon>
        <taxon>Pseudomonadati</taxon>
        <taxon>Bacteroidota</taxon>
        <taxon>Flavobacteriia</taxon>
        <taxon>Flavobacteriales</taxon>
        <taxon>Flavobacteriaceae</taxon>
        <taxon>Pseudofulvibacter</taxon>
    </lineage>
</organism>
<name>A0ABW3I4T9_9FLAO</name>
<keyword evidence="5" id="KW-1185">Reference proteome</keyword>
<dbReference type="EMBL" id="JBHTJM010000010">
    <property type="protein sequence ID" value="MFD0964863.1"/>
    <property type="molecule type" value="Genomic_DNA"/>
</dbReference>
<evidence type="ECO:0000313" key="5">
    <source>
        <dbReference type="Proteomes" id="UP001596997"/>
    </source>
</evidence>
<feature type="domain" description="HTH LytTR-type" evidence="3">
    <location>
        <begin position="136"/>
        <end position="234"/>
    </location>
</feature>
<evidence type="ECO:0000256" key="1">
    <source>
        <dbReference type="PROSITE-ProRule" id="PRU00169"/>
    </source>
</evidence>
<dbReference type="Pfam" id="PF00072">
    <property type="entry name" value="Response_reg"/>
    <property type="match status" value="1"/>
</dbReference>
<dbReference type="SMART" id="SM00850">
    <property type="entry name" value="LytTR"/>
    <property type="match status" value="1"/>
</dbReference>
<dbReference type="Pfam" id="PF04397">
    <property type="entry name" value="LytTR"/>
    <property type="match status" value="1"/>
</dbReference>
<dbReference type="PANTHER" id="PTHR37299">
    <property type="entry name" value="TRANSCRIPTIONAL REGULATOR-RELATED"/>
    <property type="match status" value="1"/>
</dbReference>
<dbReference type="InterPro" id="IPR007492">
    <property type="entry name" value="LytTR_DNA-bd_dom"/>
</dbReference>
<dbReference type="PANTHER" id="PTHR37299:SF1">
    <property type="entry name" value="STAGE 0 SPORULATION PROTEIN A HOMOLOG"/>
    <property type="match status" value="1"/>
</dbReference>
<comment type="caution">
    <text evidence="4">The sequence shown here is derived from an EMBL/GenBank/DDBJ whole genome shotgun (WGS) entry which is preliminary data.</text>
</comment>
<dbReference type="InterPro" id="IPR011006">
    <property type="entry name" value="CheY-like_superfamily"/>
</dbReference>